<evidence type="ECO:0000259" key="9">
    <source>
        <dbReference type="PROSITE" id="PS50850"/>
    </source>
</evidence>
<feature type="transmembrane region" description="Helical" evidence="8">
    <location>
        <begin position="319"/>
        <end position="344"/>
    </location>
</feature>
<feature type="transmembrane region" description="Helical" evidence="8">
    <location>
        <begin position="356"/>
        <end position="377"/>
    </location>
</feature>
<keyword evidence="2" id="KW-0813">Transport</keyword>
<keyword evidence="4 8" id="KW-0812">Transmembrane</keyword>
<dbReference type="Pfam" id="PF05977">
    <property type="entry name" value="MFS_3"/>
    <property type="match status" value="1"/>
</dbReference>
<feature type="transmembrane region" description="Helical" evidence="8">
    <location>
        <begin position="295"/>
        <end position="313"/>
    </location>
</feature>
<feature type="transmembrane region" description="Helical" evidence="8">
    <location>
        <begin position="54"/>
        <end position="77"/>
    </location>
</feature>
<keyword evidence="11" id="KW-1185">Reference proteome</keyword>
<sequence length="447" mass="46156">MTKLATPTAAGRRQRLGADFSKLWSAAAVSAIGDGVTIAAGPLLAAQLTDDPRLIGGVSVAFTAPFVLFGIPAGLLVDRVDLRKALVRVDLARAVLLVVLTAGIIGGWGGLPLLYVCMFLLGVGEVFCRNAAQVLVPFVAPESGLSTANARIMAAQEAGTGFVGPLFGALLFGVAVALPFGVDAATFLCSALLLARMRRTRPPAERRDTTGVLAQMLAGAKWLWRHHLLRNLALLSCTINLAGSAMLAVLVVHSSQVLELSPFGYGVMLSCQAVGAVLASRIAPLLTNRLGREGALVATATLIASSEAVLALVPSPYAAGIALALFACGTVTWNVVVVVLRQTLVPRHLLGRANSVYRLIAWGGLPVGAAAGGIVAAEAGTPAVFGAGAIVMTVIAVILVRGARRRWITTVVEARQDDGPAHTADDRTPAGPDSTDTGPNARTTPER</sequence>
<protein>
    <submittedName>
        <fullName evidence="10">MFS transporter</fullName>
    </submittedName>
</protein>
<feature type="transmembrane region" description="Helical" evidence="8">
    <location>
        <begin position="263"/>
        <end position="283"/>
    </location>
</feature>
<evidence type="ECO:0000256" key="4">
    <source>
        <dbReference type="ARBA" id="ARBA00022692"/>
    </source>
</evidence>
<comment type="subcellular location">
    <subcellularLocation>
        <location evidence="1">Cell membrane</location>
        <topology evidence="1">Multi-pass membrane protein</topology>
    </subcellularLocation>
</comment>
<dbReference type="CDD" id="cd06173">
    <property type="entry name" value="MFS_MefA_like"/>
    <property type="match status" value="1"/>
</dbReference>
<dbReference type="SUPFAM" id="SSF103473">
    <property type="entry name" value="MFS general substrate transporter"/>
    <property type="match status" value="1"/>
</dbReference>
<dbReference type="RefSeq" id="WP_375732753.1">
    <property type="nucleotide sequence ID" value="NZ_JBCGDC010000003.1"/>
</dbReference>
<reference evidence="10 11" key="1">
    <citation type="submission" date="2024-04" db="EMBL/GenBank/DDBJ databases">
        <title>Polymorphospora sp. isolated from Baiyangdian Lake in Xiong'an New Area.</title>
        <authorList>
            <person name="Zhang X."/>
            <person name="Liu J."/>
        </authorList>
    </citation>
    <scope>NUCLEOTIDE SEQUENCE [LARGE SCALE GENOMIC DNA]</scope>
    <source>
        <strain evidence="10 11">2-325</strain>
    </source>
</reference>
<gene>
    <name evidence="10" type="ORF">AAFH96_01720</name>
</gene>
<keyword evidence="5 8" id="KW-1133">Transmembrane helix</keyword>
<feature type="transmembrane region" description="Helical" evidence="8">
    <location>
        <begin position="169"/>
        <end position="195"/>
    </location>
</feature>
<feature type="compositionally biased region" description="Polar residues" evidence="7">
    <location>
        <begin position="434"/>
        <end position="447"/>
    </location>
</feature>
<feature type="region of interest" description="Disordered" evidence="7">
    <location>
        <begin position="416"/>
        <end position="447"/>
    </location>
</feature>
<evidence type="ECO:0000256" key="6">
    <source>
        <dbReference type="ARBA" id="ARBA00023136"/>
    </source>
</evidence>
<accession>A0ABV5CIJ2</accession>
<comment type="caution">
    <text evidence="10">The sequence shown here is derived from an EMBL/GenBank/DDBJ whole genome shotgun (WGS) entry which is preliminary data.</text>
</comment>
<keyword evidence="3" id="KW-1003">Cell membrane</keyword>
<dbReference type="PANTHER" id="PTHR23513">
    <property type="entry name" value="INTEGRAL MEMBRANE EFFLUX PROTEIN-RELATED"/>
    <property type="match status" value="1"/>
</dbReference>
<evidence type="ECO:0000256" key="2">
    <source>
        <dbReference type="ARBA" id="ARBA00022448"/>
    </source>
</evidence>
<evidence type="ECO:0000256" key="1">
    <source>
        <dbReference type="ARBA" id="ARBA00004651"/>
    </source>
</evidence>
<organism evidence="10 11">
    <name type="scientific">Polymorphospora lycopeni</name>
    <dbReference type="NCBI Taxonomy" id="3140240"/>
    <lineage>
        <taxon>Bacteria</taxon>
        <taxon>Bacillati</taxon>
        <taxon>Actinomycetota</taxon>
        <taxon>Actinomycetes</taxon>
        <taxon>Micromonosporales</taxon>
        <taxon>Micromonosporaceae</taxon>
        <taxon>Polymorphospora</taxon>
    </lineage>
</organism>
<feature type="transmembrane region" description="Helical" evidence="8">
    <location>
        <begin position="232"/>
        <end position="251"/>
    </location>
</feature>
<dbReference type="EMBL" id="JBCGDC010000003">
    <property type="protein sequence ID" value="MFB6391823.1"/>
    <property type="molecule type" value="Genomic_DNA"/>
</dbReference>
<dbReference type="Gene3D" id="1.20.1250.20">
    <property type="entry name" value="MFS general substrate transporter like domains"/>
    <property type="match status" value="1"/>
</dbReference>
<feature type="compositionally biased region" description="Basic and acidic residues" evidence="7">
    <location>
        <begin position="416"/>
        <end position="428"/>
    </location>
</feature>
<dbReference type="PANTHER" id="PTHR23513:SF6">
    <property type="entry name" value="MAJOR FACILITATOR SUPERFAMILY ASSOCIATED DOMAIN-CONTAINING PROTEIN"/>
    <property type="match status" value="1"/>
</dbReference>
<name>A0ABV5CIJ2_9ACTN</name>
<feature type="transmembrane region" description="Helical" evidence="8">
    <location>
        <begin position="383"/>
        <end position="400"/>
    </location>
</feature>
<feature type="transmembrane region" description="Helical" evidence="8">
    <location>
        <begin position="97"/>
        <end position="121"/>
    </location>
</feature>
<dbReference type="InterPro" id="IPR010290">
    <property type="entry name" value="TM_effector"/>
</dbReference>
<evidence type="ECO:0000256" key="8">
    <source>
        <dbReference type="SAM" id="Phobius"/>
    </source>
</evidence>
<keyword evidence="6 8" id="KW-0472">Membrane</keyword>
<dbReference type="PROSITE" id="PS50850">
    <property type="entry name" value="MFS"/>
    <property type="match status" value="1"/>
</dbReference>
<feature type="domain" description="Major facilitator superfamily (MFS) profile" evidence="9">
    <location>
        <begin position="19"/>
        <end position="404"/>
    </location>
</feature>
<feature type="transmembrane region" description="Helical" evidence="8">
    <location>
        <begin position="23"/>
        <end position="48"/>
    </location>
</feature>
<dbReference type="InterPro" id="IPR020846">
    <property type="entry name" value="MFS_dom"/>
</dbReference>
<dbReference type="InterPro" id="IPR036259">
    <property type="entry name" value="MFS_trans_sf"/>
</dbReference>
<proteinExistence type="predicted"/>
<evidence type="ECO:0000256" key="3">
    <source>
        <dbReference type="ARBA" id="ARBA00022475"/>
    </source>
</evidence>
<evidence type="ECO:0000313" key="11">
    <source>
        <dbReference type="Proteomes" id="UP001582793"/>
    </source>
</evidence>
<evidence type="ECO:0000313" key="10">
    <source>
        <dbReference type="EMBL" id="MFB6391823.1"/>
    </source>
</evidence>
<dbReference type="Proteomes" id="UP001582793">
    <property type="component" value="Unassembled WGS sequence"/>
</dbReference>
<evidence type="ECO:0000256" key="5">
    <source>
        <dbReference type="ARBA" id="ARBA00022989"/>
    </source>
</evidence>
<evidence type="ECO:0000256" key="7">
    <source>
        <dbReference type="SAM" id="MobiDB-lite"/>
    </source>
</evidence>